<dbReference type="InterPro" id="IPR022271">
    <property type="entry name" value="Lipocalin_ApoD"/>
</dbReference>
<evidence type="ECO:0000313" key="14">
    <source>
        <dbReference type="Ensembl" id="ENSORLP00020022878.1"/>
    </source>
</evidence>
<evidence type="ECO:0000256" key="2">
    <source>
        <dbReference type="ARBA" id="ARBA00006889"/>
    </source>
</evidence>
<evidence type="ECO:0000256" key="4">
    <source>
        <dbReference type="ARBA" id="ARBA00022448"/>
    </source>
</evidence>
<feature type="domain" description="Lipocalin/cytosolic fatty-acid binding" evidence="13">
    <location>
        <begin position="42"/>
        <end position="180"/>
    </location>
</feature>
<comment type="similarity">
    <text evidence="2 11 12">Belongs to the calycin superfamily. Lipocalin family.</text>
</comment>
<evidence type="ECO:0000256" key="6">
    <source>
        <dbReference type="ARBA" id="ARBA00022729"/>
    </source>
</evidence>
<name>A0A3P9LQJ3_ORYLA</name>
<dbReference type="PANTHER" id="PTHR10612:SF15">
    <property type="entry name" value="APOLIPOPROTEIN D"/>
    <property type="match status" value="1"/>
</dbReference>
<reference evidence="14" key="4">
    <citation type="submission" date="2025-09" db="UniProtKB">
        <authorList>
            <consortium name="Ensembl"/>
        </authorList>
    </citation>
    <scope>IDENTIFICATION</scope>
    <source>
        <strain evidence="14">HNI</strain>
    </source>
</reference>
<feature type="signal peptide" evidence="11">
    <location>
        <begin position="1"/>
        <end position="18"/>
    </location>
</feature>
<accession>A0A3P9LQJ3</accession>
<dbReference type="Pfam" id="PF00061">
    <property type="entry name" value="Lipocalin"/>
    <property type="match status" value="1"/>
</dbReference>
<keyword evidence="8" id="KW-1015">Disulfide bond</keyword>
<keyword evidence="4" id="KW-0813">Transport</keyword>
<feature type="chain" id="PRO_5017856922" description="Apolipoprotein D" evidence="11">
    <location>
        <begin position="19"/>
        <end position="197"/>
    </location>
</feature>
<dbReference type="PIRSF" id="PIRSF036893">
    <property type="entry name" value="Lipocalin_ApoD"/>
    <property type="match status" value="1"/>
</dbReference>
<evidence type="ECO:0000256" key="5">
    <source>
        <dbReference type="ARBA" id="ARBA00022525"/>
    </source>
</evidence>
<keyword evidence="7" id="KW-0446">Lipid-binding</keyword>
<evidence type="ECO:0000256" key="3">
    <source>
        <dbReference type="ARBA" id="ARBA00019890"/>
    </source>
</evidence>
<dbReference type="SUPFAM" id="SSF50814">
    <property type="entry name" value="Lipocalins"/>
    <property type="match status" value="1"/>
</dbReference>
<evidence type="ECO:0000259" key="13">
    <source>
        <dbReference type="Pfam" id="PF00061"/>
    </source>
</evidence>
<keyword evidence="10" id="KW-0873">Pyrrolidone carboxylic acid</keyword>
<dbReference type="PANTHER" id="PTHR10612">
    <property type="entry name" value="APOLIPOPROTEIN D"/>
    <property type="match status" value="1"/>
</dbReference>
<evidence type="ECO:0000256" key="10">
    <source>
        <dbReference type="ARBA" id="ARBA00023283"/>
    </source>
</evidence>
<dbReference type="InterPro" id="IPR000566">
    <property type="entry name" value="Lipocln_cytosolic_FA-bd_dom"/>
</dbReference>
<dbReference type="AlphaFoldDB" id="A0A3P9LQJ3"/>
<dbReference type="GO" id="GO:0007420">
    <property type="term" value="P:brain development"/>
    <property type="evidence" value="ECO:0007669"/>
    <property type="project" value="InterPro"/>
</dbReference>
<evidence type="ECO:0000313" key="15">
    <source>
        <dbReference type="Proteomes" id="UP000265180"/>
    </source>
</evidence>
<dbReference type="GO" id="GO:0008289">
    <property type="term" value="F:lipid binding"/>
    <property type="evidence" value="ECO:0007669"/>
    <property type="project" value="UniProtKB-KW"/>
</dbReference>
<keyword evidence="5" id="KW-0964">Secreted</keyword>
<dbReference type="InterPro" id="IPR022272">
    <property type="entry name" value="Lipocalin_CS"/>
</dbReference>
<evidence type="ECO:0000256" key="7">
    <source>
        <dbReference type="ARBA" id="ARBA00023121"/>
    </source>
</evidence>
<evidence type="ECO:0000256" key="11">
    <source>
        <dbReference type="PIRNR" id="PIRNR036893"/>
    </source>
</evidence>
<sequence length="197" mass="22425">MSSTYLLLLLLLPLLASAQTLHWGSCHTPQVQDDFQVEKYMGRWYLVQKTPAFFAPGKCISANYSLSGEGGLQVLTSQSYWDRKWVVEGKAVAFDKNQPAKFLVSLFHFVPLGPMWVLSTDYDSYSVVYSCTNVLGVFYLDYGFVLSRSASLPPDALRRSEEVLRREGVDTSKMQEVDQRPIFHLQMLKSPKKIKIK</sequence>
<dbReference type="GO" id="GO:0042246">
    <property type="term" value="P:tissue regeneration"/>
    <property type="evidence" value="ECO:0007669"/>
    <property type="project" value="InterPro"/>
</dbReference>
<dbReference type="CDD" id="cd19437">
    <property type="entry name" value="lipocalin_apoD-like"/>
    <property type="match status" value="1"/>
</dbReference>
<dbReference type="Ensembl" id="ENSORLT00020010973.1">
    <property type="protein sequence ID" value="ENSORLP00020022878.1"/>
    <property type="gene ID" value="ENSORLG00020003461.1"/>
</dbReference>
<evidence type="ECO:0000256" key="12">
    <source>
        <dbReference type="RuleBase" id="RU003695"/>
    </source>
</evidence>
<dbReference type="InterPro" id="IPR012674">
    <property type="entry name" value="Calycin"/>
</dbReference>
<dbReference type="GO" id="GO:0006950">
    <property type="term" value="P:response to stress"/>
    <property type="evidence" value="ECO:0007669"/>
    <property type="project" value="UniProtKB-ARBA"/>
</dbReference>
<keyword evidence="9" id="KW-0325">Glycoprotein</keyword>
<protein>
    <recommendedName>
        <fullName evidence="3">Apolipoprotein D</fullName>
    </recommendedName>
</protein>
<organism evidence="14 15">
    <name type="scientific">Oryzias latipes</name>
    <name type="common">Japanese rice fish</name>
    <name type="synonym">Japanese killifish</name>
    <dbReference type="NCBI Taxonomy" id="8090"/>
    <lineage>
        <taxon>Eukaryota</taxon>
        <taxon>Metazoa</taxon>
        <taxon>Chordata</taxon>
        <taxon>Craniata</taxon>
        <taxon>Vertebrata</taxon>
        <taxon>Euteleostomi</taxon>
        <taxon>Actinopterygii</taxon>
        <taxon>Neopterygii</taxon>
        <taxon>Teleostei</taxon>
        <taxon>Neoteleostei</taxon>
        <taxon>Acanthomorphata</taxon>
        <taxon>Ovalentaria</taxon>
        <taxon>Atherinomorphae</taxon>
        <taxon>Beloniformes</taxon>
        <taxon>Adrianichthyidae</taxon>
        <taxon>Oryziinae</taxon>
        <taxon>Oryzias</taxon>
    </lineage>
</organism>
<comment type="subcellular location">
    <subcellularLocation>
        <location evidence="1">Secreted</location>
    </subcellularLocation>
</comment>
<keyword evidence="6 11" id="KW-0732">Signal</keyword>
<evidence type="ECO:0000256" key="8">
    <source>
        <dbReference type="ARBA" id="ARBA00023157"/>
    </source>
</evidence>
<proteinExistence type="inferred from homology"/>
<reference evidence="14 15" key="2">
    <citation type="submission" date="2017-04" db="EMBL/GenBank/DDBJ databases">
        <title>CpG methylation of centromeres and impact of large insertions on vertebrate speciation.</title>
        <authorList>
            <person name="Ichikawa K."/>
            <person name="Yoshimura J."/>
            <person name="Morishita S."/>
        </authorList>
    </citation>
    <scope>NUCLEOTIDE SEQUENCE</scope>
    <source>
        <strain evidence="14 15">HNI</strain>
    </source>
</reference>
<dbReference type="GO" id="GO:0006869">
    <property type="term" value="P:lipid transport"/>
    <property type="evidence" value="ECO:0007669"/>
    <property type="project" value="InterPro"/>
</dbReference>
<evidence type="ECO:0000256" key="1">
    <source>
        <dbReference type="ARBA" id="ARBA00004613"/>
    </source>
</evidence>
<reference key="1">
    <citation type="journal article" date="2007" name="Nature">
        <title>The medaka draft genome and insights into vertebrate genome evolution.</title>
        <authorList>
            <person name="Kasahara M."/>
            <person name="Naruse K."/>
            <person name="Sasaki S."/>
            <person name="Nakatani Y."/>
            <person name="Qu W."/>
            <person name="Ahsan B."/>
            <person name="Yamada T."/>
            <person name="Nagayasu Y."/>
            <person name="Doi K."/>
            <person name="Kasai Y."/>
            <person name="Jindo T."/>
            <person name="Kobayashi D."/>
            <person name="Shimada A."/>
            <person name="Toyoda A."/>
            <person name="Kuroki Y."/>
            <person name="Fujiyama A."/>
            <person name="Sasaki T."/>
            <person name="Shimizu A."/>
            <person name="Asakawa S."/>
            <person name="Shimizu N."/>
            <person name="Hashimoto S."/>
            <person name="Yang J."/>
            <person name="Lee Y."/>
            <person name="Matsushima K."/>
            <person name="Sugano S."/>
            <person name="Sakaizumi M."/>
            <person name="Narita T."/>
            <person name="Ohishi K."/>
            <person name="Haga S."/>
            <person name="Ohta F."/>
            <person name="Nomoto H."/>
            <person name="Nogata K."/>
            <person name="Morishita T."/>
            <person name="Endo T."/>
            <person name="Shin-I T."/>
            <person name="Takeda H."/>
            <person name="Morishita S."/>
            <person name="Kohara Y."/>
        </authorList>
    </citation>
    <scope>NUCLEOTIDE SEQUENCE [LARGE SCALE GENOMIC DNA]</scope>
    <source>
        <strain>Hd-rR</strain>
    </source>
</reference>
<dbReference type="PRINTS" id="PR01219">
    <property type="entry name" value="APOLIPOPROTD"/>
</dbReference>
<dbReference type="GO" id="GO:0005576">
    <property type="term" value="C:extracellular region"/>
    <property type="evidence" value="ECO:0007669"/>
    <property type="project" value="UniProtKB-SubCell"/>
</dbReference>
<dbReference type="PROSITE" id="PS00213">
    <property type="entry name" value="LIPOCALIN"/>
    <property type="match status" value="1"/>
</dbReference>
<evidence type="ECO:0000256" key="9">
    <source>
        <dbReference type="ARBA" id="ARBA00023180"/>
    </source>
</evidence>
<dbReference type="FunFam" id="2.40.128.20:FF:000003">
    <property type="entry name" value="Apolipoprotein D"/>
    <property type="match status" value="1"/>
</dbReference>
<reference evidence="14" key="3">
    <citation type="submission" date="2025-08" db="UniProtKB">
        <authorList>
            <consortium name="Ensembl"/>
        </authorList>
    </citation>
    <scope>IDENTIFICATION</scope>
    <source>
        <strain evidence="14">HNI</strain>
    </source>
</reference>
<dbReference type="InterPro" id="IPR002969">
    <property type="entry name" value="ApolipopD"/>
</dbReference>
<dbReference type="Proteomes" id="UP000265180">
    <property type="component" value="Chromosome 20"/>
</dbReference>
<dbReference type="Gene3D" id="2.40.128.20">
    <property type="match status" value="1"/>
</dbReference>